<accession>A0A918FTP7</accession>
<dbReference type="Proteomes" id="UP000606194">
    <property type="component" value="Unassembled WGS sequence"/>
</dbReference>
<organism evidence="1 2">
    <name type="scientific">Streptomyces humidus</name>
    <dbReference type="NCBI Taxonomy" id="52259"/>
    <lineage>
        <taxon>Bacteria</taxon>
        <taxon>Bacillati</taxon>
        <taxon>Actinomycetota</taxon>
        <taxon>Actinomycetes</taxon>
        <taxon>Kitasatosporales</taxon>
        <taxon>Streptomycetaceae</taxon>
        <taxon>Streptomyces</taxon>
    </lineage>
</organism>
<protein>
    <submittedName>
        <fullName evidence="1">Uncharacterized protein</fullName>
    </submittedName>
</protein>
<reference evidence="1" key="2">
    <citation type="submission" date="2020-09" db="EMBL/GenBank/DDBJ databases">
        <authorList>
            <person name="Sun Q."/>
            <person name="Ohkuma M."/>
        </authorList>
    </citation>
    <scope>NUCLEOTIDE SEQUENCE</scope>
    <source>
        <strain evidence="1">JCM 4386</strain>
    </source>
</reference>
<gene>
    <name evidence="1" type="ORF">GCM10010269_15330</name>
</gene>
<proteinExistence type="predicted"/>
<sequence length="81" mass="8396">MTAPNSQAVEQPTDLDVGLRVPVRRHLLAGAGADRGDGVRGARRCTARGGIEGSGAPSLIHTSLVGRGSDACFRARGCAWR</sequence>
<evidence type="ECO:0000313" key="2">
    <source>
        <dbReference type="Proteomes" id="UP000606194"/>
    </source>
</evidence>
<comment type="caution">
    <text evidence="1">The sequence shown here is derived from an EMBL/GenBank/DDBJ whole genome shotgun (WGS) entry which is preliminary data.</text>
</comment>
<evidence type="ECO:0000313" key="1">
    <source>
        <dbReference type="EMBL" id="GGR77036.1"/>
    </source>
</evidence>
<name>A0A918FTP7_9ACTN</name>
<dbReference type="EMBL" id="BMTL01000005">
    <property type="protein sequence ID" value="GGR77036.1"/>
    <property type="molecule type" value="Genomic_DNA"/>
</dbReference>
<reference evidence="1" key="1">
    <citation type="journal article" date="2014" name="Int. J. Syst. Evol. Microbiol.">
        <title>Complete genome sequence of Corynebacterium casei LMG S-19264T (=DSM 44701T), isolated from a smear-ripened cheese.</title>
        <authorList>
            <consortium name="US DOE Joint Genome Institute (JGI-PGF)"/>
            <person name="Walter F."/>
            <person name="Albersmeier A."/>
            <person name="Kalinowski J."/>
            <person name="Ruckert C."/>
        </authorList>
    </citation>
    <scope>NUCLEOTIDE SEQUENCE</scope>
    <source>
        <strain evidence="1">JCM 4386</strain>
    </source>
</reference>
<keyword evidence="2" id="KW-1185">Reference proteome</keyword>
<dbReference type="AlphaFoldDB" id="A0A918FTP7"/>